<dbReference type="Proteomes" id="UP001150238">
    <property type="component" value="Unassembled WGS sequence"/>
</dbReference>
<evidence type="ECO:0000313" key="2">
    <source>
        <dbReference type="Proteomes" id="UP001150238"/>
    </source>
</evidence>
<evidence type="ECO:0000313" key="1">
    <source>
        <dbReference type="EMBL" id="KAJ4479779.1"/>
    </source>
</evidence>
<dbReference type="EMBL" id="JANVFS010000016">
    <property type="protein sequence ID" value="KAJ4479779.1"/>
    <property type="molecule type" value="Genomic_DNA"/>
</dbReference>
<dbReference type="SUPFAM" id="SSF52540">
    <property type="entry name" value="P-loop containing nucleoside triphosphate hydrolases"/>
    <property type="match status" value="1"/>
</dbReference>
<protein>
    <submittedName>
        <fullName evidence="1">Uncharacterized protein</fullName>
    </submittedName>
</protein>
<proteinExistence type="predicted"/>
<dbReference type="AlphaFoldDB" id="A0A9W9ACZ9"/>
<name>A0A9W9ACZ9_9AGAR</name>
<dbReference type="InterPro" id="IPR027417">
    <property type="entry name" value="P-loop_NTPase"/>
</dbReference>
<organism evidence="1 2">
    <name type="scientific">Lentinula lateritia</name>
    <dbReference type="NCBI Taxonomy" id="40482"/>
    <lineage>
        <taxon>Eukaryota</taxon>
        <taxon>Fungi</taxon>
        <taxon>Dikarya</taxon>
        <taxon>Basidiomycota</taxon>
        <taxon>Agaricomycotina</taxon>
        <taxon>Agaricomycetes</taxon>
        <taxon>Agaricomycetidae</taxon>
        <taxon>Agaricales</taxon>
        <taxon>Marasmiineae</taxon>
        <taxon>Omphalotaceae</taxon>
        <taxon>Lentinula</taxon>
    </lineage>
</organism>
<comment type="caution">
    <text evidence="1">The sequence shown here is derived from an EMBL/GenBank/DDBJ whole genome shotgun (WGS) entry which is preliminary data.</text>
</comment>
<sequence>MRNQGESDDDKKFRKALENMRYKACTPDDIRYLNTLVSSPKPGRHYIGAKPWRDAAIIVGENKQKDEINRLGCIRYGADTRQQLFNFYSDDSIVSNVNTGKLEKSSFKHSKKNKVNTISQDLQNILWELPPSTHEYHAPPVLSLCRGMPVIIRHNVATELNITKGQRGTVYAWHASKGVFGQDVLDVVFILLSDPPNPLKVDGLPPNVVPITRRKSSGYIYLPDDSKIYVSRFQVDILPGFSMTAHASQGQGMVTNATDLNTLKDHHAYYTALSRSRSAKNTVILQGFDSKVITGGASGSLRKEFRELELLDIITKLRYEGKLDNSVHGTTRTVLIESFLASKEKSYVPANIHAALRWSEKDPYKPESSSYIGWSLVDKKNWKTSMQNKTFDNKSTVIKATDANYIPSSVVQRVEANIGIKLTGNLDNFVERPLRLIWSNNSCAFDSIFVIVRHIWYENSFNVQPYTYLPTLFLQLQSNVTGGLCFEDIRDYFRRSVQHLDGLRWGQYCSTMDALIQLLKLHDPCIQSNLVCEQGHISNRRTRAPCSAHFMGPFRDPPTSTSGWLNTLPSHLWGSLCPVCNAPMQKTFKLISAPPIIAFSLDGLRLCDITVKIPVIVGNEQVTYQLKGVSYFSISDAHFVSRIVSSCGTVFFHDGMKNGGDALLEHPDVETLDLNSCAERYKPSAVIYAKC</sequence>
<accession>A0A9W9ACZ9</accession>
<reference evidence="1" key="1">
    <citation type="submission" date="2022-08" db="EMBL/GenBank/DDBJ databases">
        <authorList>
            <consortium name="DOE Joint Genome Institute"/>
            <person name="Min B."/>
            <person name="Riley R."/>
            <person name="Sierra-Patev S."/>
            <person name="Naranjo-Ortiz M."/>
            <person name="Looney B."/>
            <person name="Konkel Z."/>
            <person name="Slot J.C."/>
            <person name="Sakamoto Y."/>
            <person name="Steenwyk J.L."/>
            <person name="Rokas A."/>
            <person name="Carro J."/>
            <person name="Camarero S."/>
            <person name="Ferreira P."/>
            <person name="Molpeceres G."/>
            <person name="Ruiz-Duenas F.J."/>
            <person name="Serrano A."/>
            <person name="Henrissat B."/>
            <person name="Drula E."/>
            <person name="Hughes K.W."/>
            <person name="Mata J.L."/>
            <person name="Ishikawa N.K."/>
            <person name="Vargas-Isla R."/>
            <person name="Ushijima S."/>
            <person name="Smith C.A."/>
            <person name="Ahrendt S."/>
            <person name="Andreopoulos W."/>
            <person name="He G."/>
            <person name="Labutti K."/>
            <person name="Lipzen A."/>
            <person name="Ng V."/>
            <person name="Sandor L."/>
            <person name="Barry K."/>
            <person name="Martinez A.T."/>
            <person name="Xiao Y."/>
            <person name="Gibbons J.G."/>
            <person name="Terashima K."/>
            <person name="Hibbett D.S."/>
            <person name="Grigoriev I.V."/>
        </authorList>
    </citation>
    <scope>NUCLEOTIDE SEQUENCE</scope>
    <source>
        <strain evidence="1">Sp2 HRB7682 ss15</strain>
    </source>
</reference>
<gene>
    <name evidence="1" type="ORF">C8J55DRAFT_429465</name>
</gene>
<reference evidence="1" key="2">
    <citation type="journal article" date="2023" name="Proc. Natl. Acad. Sci. U.S.A.">
        <title>A global phylogenomic analysis of the shiitake genus Lentinula.</title>
        <authorList>
            <person name="Sierra-Patev S."/>
            <person name="Min B."/>
            <person name="Naranjo-Ortiz M."/>
            <person name="Looney B."/>
            <person name="Konkel Z."/>
            <person name="Slot J.C."/>
            <person name="Sakamoto Y."/>
            <person name="Steenwyk J.L."/>
            <person name="Rokas A."/>
            <person name="Carro J."/>
            <person name="Camarero S."/>
            <person name="Ferreira P."/>
            <person name="Molpeceres G."/>
            <person name="Ruiz-Duenas F.J."/>
            <person name="Serrano A."/>
            <person name="Henrissat B."/>
            <person name="Drula E."/>
            <person name="Hughes K.W."/>
            <person name="Mata J.L."/>
            <person name="Ishikawa N.K."/>
            <person name="Vargas-Isla R."/>
            <person name="Ushijima S."/>
            <person name="Smith C.A."/>
            <person name="Donoghue J."/>
            <person name="Ahrendt S."/>
            <person name="Andreopoulos W."/>
            <person name="He G."/>
            <person name="LaButti K."/>
            <person name="Lipzen A."/>
            <person name="Ng V."/>
            <person name="Riley R."/>
            <person name="Sandor L."/>
            <person name="Barry K."/>
            <person name="Martinez A.T."/>
            <person name="Xiao Y."/>
            <person name="Gibbons J.G."/>
            <person name="Terashima K."/>
            <person name="Grigoriev I.V."/>
            <person name="Hibbett D."/>
        </authorList>
    </citation>
    <scope>NUCLEOTIDE SEQUENCE</scope>
    <source>
        <strain evidence="1">Sp2 HRB7682 ss15</strain>
    </source>
</reference>